<reference evidence="1" key="1">
    <citation type="submission" date="2019-06" db="EMBL/GenBank/DDBJ databases">
        <title>Complete mitochondrial genome sequencing of NWB CMS and Normal type.</title>
        <authorList>
            <person name="Zhang L."/>
            <person name="Wang Q."/>
            <person name="Wang Y."/>
        </authorList>
    </citation>
    <scope>NUCLEOTIDE SEQUENCE</scope>
    <source>
        <strain evidence="1">YB-A</strain>
        <strain evidence="2">YB-B</strain>
    </source>
</reference>
<protein>
    <submittedName>
        <fullName evidence="1">Uncharacterized protein</fullName>
    </submittedName>
</protein>
<gene>
    <name evidence="1" type="primary">orf76e</name>
</gene>
<proteinExistence type="predicted"/>
<sequence length="76" mass="8353">MLLRSGSSREENKMLLPLPLSFFALLIFPFPSNGGQAAAGAGGKNLREDALRSFFFQCNIGKRPLFVISAAFQILY</sequence>
<evidence type="ECO:0000313" key="2">
    <source>
        <dbReference type="EMBL" id="QGW48600.1"/>
    </source>
</evidence>
<dbReference type="EMBL" id="MN056360">
    <property type="protein sequence ID" value="QGW48445.1"/>
    <property type="molecule type" value="Genomic_DNA"/>
</dbReference>
<dbReference type="EMBL" id="MN056359">
    <property type="protein sequence ID" value="QGW48600.1"/>
    <property type="molecule type" value="Genomic_DNA"/>
</dbReference>
<dbReference type="AlphaFoldDB" id="A0A650GBJ9"/>
<evidence type="ECO:0000313" key="1">
    <source>
        <dbReference type="EMBL" id="QGW48445.1"/>
    </source>
</evidence>
<organism evidence="1">
    <name type="scientific">Raphanus sativus</name>
    <name type="common">Radish</name>
    <name type="synonym">Raphanus raphanistrum var. sativus</name>
    <dbReference type="NCBI Taxonomy" id="3726"/>
    <lineage>
        <taxon>Eukaryota</taxon>
        <taxon>Viridiplantae</taxon>
        <taxon>Streptophyta</taxon>
        <taxon>Embryophyta</taxon>
        <taxon>Tracheophyta</taxon>
        <taxon>Spermatophyta</taxon>
        <taxon>Magnoliopsida</taxon>
        <taxon>eudicotyledons</taxon>
        <taxon>Gunneridae</taxon>
        <taxon>Pentapetalae</taxon>
        <taxon>rosids</taxon>
        <taxon>malvids</taxon>
        <taxon>Brassicales</taxon>
        <taxon>Brassicaceae</taxon>
        <taxon>Brassiceae</taxon>
        <taxon>Raphanus</taxon>
    </lineage>
</organism>
<keyword evidence="1" id="KW-0496">Mitochondrion</keyword>
<name>A0A650GBJ9_RAPSA</name>
<geneLocation type="mitochondrion" evidence="1"/>
<accession>A0A650GBJ9</accession>